<comment type="caution">
    <text evidence="1">The sequence shown here is derived from an EMBL/GenBank/DDBJ whole genome shotgun (WGS) entry which is preliminary data.</text>
</comment>
<dbReference type="Proteomes" id="UP000663859">
    <property type="component" value="Unassembled WGS sequence"/>
</dbReference>
<keyword evidence="2" id="KW-1185">Reference proteome</keyword>
<evidence type="ECO:0000313" key="2">
    <source>
        <dbReference type="Proteomes" id="UP000663859"/>
    </source>
</evidence>
<reference evidence="1" key="1">
    <citation type="submission" date="2021-02" db="EMBL/GenBank/DDBJ databases">
        <authorList>
            <person name="Cremers G."/>
            <person name="Picone N."/>
        </authorList>
    </citation>
    <scope>NUCLEOTIDE SEQUENCE</scope>
    <source>
        <strain evidence="1">PQ17</strain>
    </source>
</reference>
<proteinExistence type="predicted"/>
<evidence type="ECO:0000313" key="1">
    <source>
        <dbReference type="EMBL" id="CAF0689777.1"/>
    </source>
</evidence>
<dbReference type="RefSeq" id="WP_174581787.1">
    <property type="nucleotide sequence ID" value="NZ_CAJNOB010000001.1"/>
</dbReference>
<protein>
    <submittedName>
        <fullName evidence="1">Uncharacterized protein</fullName>
    </submittedName>
</protein>
<organism evidence="1 2">
    <name type="scientific">Candidatus Methylacidithermus pantelleriae</name>
    <dbReference type="NCBI Taxonomy" id="2744239"/>
    <lineage>
        <taxon>Bacteria</taxon>
        <taxon>Pseudomonadati</taxon>
        <taxon>Verrucomicrobiota</taxon>
        <taxon>Methylacidiphilae</taxon>
        <taxon>Methylacidiphilales</taxon>
        <taxon>Methylacidiphilaceae</taxon>
        <taxon>Candidatus Methylacidithermus</taxon>
    </lineage>
</organism>
<dbReference type="Gene3D" id="1.20.120.1490">
    <property type="match status" value="1"/>
</dbReference>
<name>A0A8J2FMT6_9BACT</name>
<dbReference type="AlphaFoldDB" id="A0A8J2FMT6"/>
<dbReference type="EMBL" id="CAJNOB010000001">
    <property type="protein sequence ID" value="CAF0689777.1"/>
    <property type="molecule type" value="Genomic_DNA"/>
</dbReference>
<accession>A0A8J2FMT6</accession>
<sequence>MMVRKVALCIFLGVALGFLAGFVDGQKRPASKGLPLETPELLWISHEFPLQPGQREKIVAIHRKYCAGCQTRCQRICLLHRRIREAMEQPVLEKDKLEALLDEEAKLRRECCGEMLSYFAAVGQELGPEHGRRYLAWVLPRTLAGLGPGGGRVKEPTQTR</sequence>
<gene>
    <name evidence="1" type="ORF">MPNT_10362</name>
</gene>